<evidence type="ECO:0000313" key="4">
    <source>
        <dbReference type="Proteomes" id="UP000295756"/>
    </source>
</evidence>
<keyword evidence="3" id="KW-0808">Transferase</keyword>
<feature type="region of interest" description="Disordered" evidence="1">
    <location>
        <begin position="58"/>
        <end position="172"/>
    </location>
</feature>
<dbReference type="Proteomes" id="UP000295756">
    <property type="component" value="Chromosome"/>
</dbReference>
<evidence type="ECO:0000313" key="3">
    <source>
        <dbReference type="EMBL" id="QBR47570.1"/>
    </source>
</evidence>
<dbReference type="RefSeq" id="WP_013104155.1">
    <property type="nucleotide sequence ID" value="NZ_CP037939.1"/>
</dbReference>
<dbReference type="EMBL" id="CP037939">
    <property type="protein sequence ID" value="QBR47570.1"/>
    <property type="molecule type" value="Genomic_DNA"/>
</dbReference>
<dbReference type="Gene3D" id="3.90.70.10">
    <property type="entry name" value="Cysteine proteinases"/>
    <property type="match status" value="1"/>
</dbReference>
<keyword evidence="2" id="KW-0732">Signal</keyword>
<evidence type="ECO:0000256" key="1">
    <source>
        <dbReference type="SAM" id="MobiDB-lite"/>
    </source>
</evidence>
<dbReference type="SUPFAM" id="SSF69360">
    <property type="entry name" value="Cell wall binding repeat"/>
    <property type="match status" value="2"/>
</dbReference>
<gene>
    <name evidence="3" type="ORF">EW139_05320</name>
</gene>
<feature type="chain" id="PRO_5045068513" evidence="2">
    <location>
        <begin position="36"/>
        <end position="598"/>
    </location>
</feature>
<feature type="signal peptide" evidence="2">
    <location>
        <begin position="1"/>
        <end position="35"/>
    </location>
</feature>
<keyword evidence="4" id="KW-1185">Reference proteome</keyword>
<accession>A0ABX5SN29</accession>
<organism evidence="3 4">
    <name type="scientific">Leuconostoc kimchii</name>
    <dbReference type="NCBI Taxonomy" id="136609"/>
    <lineage>
        <taxon>Bacteria</taxon>
        <taxon>Bacillati</taxon>
        <taxon>Bacillota</taxon>
        <taxon>Bacilli</taxon>
        <taxon>Lactobacillales</taxon>
        <taxon>Lactobacillaceae</taxon>
        <taxon>Leuconostoc</taxon>
    </lineage>
</organism>
<reference evidence="3 4" key="1">
    <citation type="submission" date="2019-03" db="EMBL/GenBank/DDBJ databases">
        <title>Complete Genome Sequence of Leuconostoc kimchii strain NKJ218 Isolated from Homemade Kimchi.</title>
        <authorList>
            <person name="Jung J.Y."/>
            <person name="Jin H.M."/>
            <person name="Jung J.-W."/>
            <person name="Lee S.-Y."/>
            <person name="Ryu B.-G."/>
            <person name="Han S.-S."/>
            <person name="Kang H.K."/>
            <person name="Choi H.W."/>
            <person name="Chung E.J."/>
            <person name="Choi K.-M."/>
        </authorList>
    </citation>
    <scope>NUCLEOTIDE SEQUENCE [LARGE SCALE GENOMIC DNA]</scope>
    <source>
        <strain evidence="3 4">NKJ218</strain>
    </source>
</reference>
<dbReference type="GO" id="GO:0016740">
    <property type="term" value="F:transferase activity"/>
    <property type="evidence" value="ECO:0007669"/>
    <property type="project" value="UniProtKB-KW"/>
</dbReference>
<protein>
    <submittedName>
        <fullName evidence="3">Glucosyl transferase</fullName>
    </submittedName>
</protein>
<proteinExistence type="predicted"/>
<evidence type="ECO:0000256" key="2">
    <source>
        <dbReference type="SAM" id="SignalP"/>
    </source>
</evidence>
<name>A0ABX5SN29_9LACO</name>
<feature type="compositionally biased region" description="Polar residues" evidence="1">
    <location>
        <begin position="58"/>
        <end position="167"/>
    </location>
</feature>
<dbReference type="Gene3D" id="2.10.270.10">
    <property type="entry name" value="Cholin Binding"/>
    <property type="match status" value="2"/>
</dbReference>
<sequence length="598" mass="66508">MIKKHKLYKSGKLLVTGIVLTAGIMVATGATTVHADTITNAKNTAIIDKGTTNSDVLVTDSSAPKGTTTQESLIADNDSNVSESKATDQVSTMPDQTLSVPTNQANTTPDNVSSSAPANQVTTSIDQNSGVSVNQATTATDNKSSNVSVDQTNTTSDRSVNTPTNQVAPAAAKDSNVITKKGWVNENGVKRYYVNNQLVVGQKKIDNYWYNFDKQGNYSVGLTNLSTKTVLYDNQGHMNYGYHWFNRGLMYFDTIDGHAVTGKRYYGNNKLEYYGSDFKQVRNNYVRTNAKTIYFFGANGDAVTGQRYYDNHKMEFYGNDHNQIRNNYVRTNASTIYFFGANGDAVKGERYYANSKMEFYGNDYNQVRNNYVRTGNTFYFMGQYGDAIKGFRTYGKRSNQVEYYGTNFKQLRNMSITVNSRKYSFGSNGDLIVANKPTYFSQLDSRWSSHKFNDYTMGQAGCVPTSIAMVLNGSYGMAVNPDNVRNVMNKISISSFGATGRDLVNTVKYYGRQVEQLSTATRTTQLLQQGVPVIFYVNVGGGMTHAITTFGYSNGATQVYDPFNREYYNGWYNINYISSKLSQDSADWNAGRPVFGIM</sequence>